<dbReference type="AlphaFoldDB" id="A0AAD3TFV1"/>
<evidence type="ECO:0000313" key="2">
    <source>
        <dbReference type="Proteomes" id="UP001279734"/>
    </source>
</evidence>
<gene>
    <name evidence="1" type="ORF">Nepgr_031036</name>
</gene>
<accession>A0AAD3TFV1</accession>
<organism evidence="1 2">
    <name type="scientific">Nepenthes gracilis</name>
    <name type="common">Slender pitcher plant</name>
    <dbReference type="NCBI Taxonomy" id="150966"/>
    <lineage>
        <taxon>Eukaryota</taxon>
        <taxon>Viridiplantae</taxon>
        <taxon>Streptophyta</taxon>
        <taxon>Embryophyta</taxon>
        <taxon>Tracheophyta</taxon>
        <taxon>Spermatophyta</taxon>
        <taxon>Magnoliopsida</taxon>
        <taxon>eudicotyledons</taxon>
        <taxon>Gunneridae</taxon>
        <taxon>Pentapetalae</taxon>
        <taxon>Caryophyllales</taxon>
        <taxon>Nepenthaceae</taxon>
        <taxon>Nepenthes</taxon>
    </lineage>
</organism>
<proteinExistence type="predicted"/>
<dbReference type="EMBL" id="BSYO01000036">
    <property type="protein sequence ID" value="GMH29193.1"/>
    <property type="molecule type" value="Genomic_DNA"/>
</dbReference>
<evidence type="ECO:0000313" key="1">
    <source>
        <dbReference type="EMBL" id="GMH29193.1"/>
    </source>
</evidence>
<sequence length="81" mass="8938">MAASTLLLPLSFTWKLSCEREKLHRDHFEQLKTLEDSGNIQGVCGTVKRADTGELSDGVVDKMQSSLLSPKEMVGGLSYPR</sequence>
<dbReference type="Proteomes" id="UP001279734">
    <property type="component" value="Unassembled WGS sequence"/>
</dbReference>
<protein>
    <submittedName>
        <fullName evidence="1">Uncharacterized protein</fullName>
    </submittedName>
</protein>
<name>A0AAD3TFV1_NEPGR</name>
<keyword evidence="2" id="KW-1185">Reference proteome</keyword>
<reference evidence="1" key="1">
    <citation type="submission" date="2023-05" db="EMBL/GenBank/DDBJ databases">
        <title>Nepenthes gracilis genome sequencing.</title>
        <authorList>
            <person name="Fukushima K."/>
        </authorList>
    </citation>
    <scope>NUCLEOTIDE SEQUENCE</scope>
    <source>
        <strain evidence="1">SING2019-196</strain>
    </source>
</reference>
<comment type="caution">
    <text evidence="1">The sequence shown here is derived from an EMBL/GenBank/DDBJ whole genome shotgun (WGS) entry which is preliminary data.</text>
</comment>